<dbReference type="Proteomes" id="UP000039324">
    <property type="component" value="Unassembled WGS sequence"/>
</dbReference>
<dbReference type="PANTHER" id="PTHR13238:SF0">
    <property type="entry name" value="CILIA- AND FLAGELLA-ASSOCIATED PROTEIN 298"/>
    <property type="match status" value="1"/>
</dbReference>
<dbReference type="EMBL" id="OVEO01000007">
    <property type="protein sequence ID" value="SPQ97366.1"/>
    <property type="molecule type" value="Genomic_DNA"/>
</dbReference>
<evidence type="ECO:0000313" key="6">
    <source>
        <dbReference type="Proteomes" id="UP000290189"/>
    </source>
</evidence>
<dbReference type="EMBL" id="CDSF01000090">
    <property type="protein sequence ID" value="CEO99352.1"/>
    <property type="molecule type" value="Genomic_DNA"/>
</dbReference>
<keyword evidence="4" id="KW-0496">Mitochondrion</keyword>
<dbReference type="OMA" id="EVYTREW"/>
<dbReference type="GO" id="GO:0003352">
    <property type="term" value="P:regulation of cilium movement"/>
    <property type="evidence" value="ECO:0007669"/>
    <property type="project" value="InterPro"/>
</dbReference>
<dbReference type="PANTHER" id="PTHR13238">
    <property type="entry name" value="PROTEIN C21ORF59"/>
    <property type="match status" value="1"/>
</dbReference>
<dbReference type="Proteomes" id="UP000290189">
    <property type="component" value="Unassembled WGS sequence"/>
</dbReference>
<sequence>MCADGWRRTSSAYARRRRTKRSDDRSWPCSSACAAAICIWMNSRNDVSKATSRVTWGDWASAEQTRKKSRQRTFKVGQNVLRRRASRSCQAETVLRDRWRTMVLLHVKRGDDDEFLVECSCGDPGQDVLAMIVSLHNRRRVLAFLADNVDALAEYGPMRPEEERGLEGTADPTGVRCGVPPQPGYVQTLQRVAKDAHALVDKKQAEKRVVLKPEHLEECEMNIRGAVAIAYPMGLPECDVLRQWVDDRLDLSGTLVSKNIMELDESALWFAGKRISTGDPLGKAIGSNEKTKVVVRLQRLSSGAPVREPAVDKETQKAMMAYYHKKQEEQKRLEEDNQDSYLNSDWANPKQYKQHFQGLSPGNIKWRP</sequence>
<protein>
    <submittedName>
        <fullName evidence="3">Uncharacterized protein</fullName>
    </submittedName>
</protein>
<reference evidence="3 5" key="1">
    <citation type="submission" date="2015-02" db="EMBL/GenBank/DDBJ databases">
        <authorList>
            <person name="Chooi Y.-H."/>
        </authorList>
    </citation>
    <scope>NUCLEOTIDE SEQUENCE [LARGE SCALE GENOMIC DNA]</scope>
    <source>
        <strain evidence="3">E3</strain>
    </source>
</reference>
<dbReference type="Pfam" id="PF11069">
    <property type="entry name" value="CFAP298"/>
    <property type="match status" value="1"/>
</dbReference>
<evidence type="ECO:0000313" key="5">
    <source>
        <dbReference type="Proteomes" id="UP000039324"/>
    </source>
</evidence>
<accession>A0A0G4IVT4</accession>
<evidence type="ECO:0000313" key="4">
    <source>
        <dbReference type="EMBL" id="SPQ97366.1"/>
    </source>
</evidence>
<feature type="region of interest" description="Disordered" evidence="2">
    <location>
        <begin position="327"/>
        <end position="368"/>
    </location>
</feature>
<geneLocation type="mitochondrion" evidence="4"/>
<dbReference type="InterPro" id="IPR021298">
    <property type="entry name" value="CFAP298"/>
</dbReference>
<evidence type="ECO:0000313" key="3">
    <source>
        <dbReference type="EMBL" id="CEO99352.1"/>
    </source>
</evidence>
<dbReference type="OrthoDB" id="276065at2759"/>
<keyword evidence="5" id="KW-1185">Reference proteome</keyword>
<name>A0A0G4IVT4_PLABS</name>
<reference evidence="4 6" key="2">
    <citation type="submission" date="2018-03" db="EMBL/GenBank/DDBJ databases">
        <authorList>
            <person name="Fogelqvist J."/>
        </authorList>
    </citation>
    <scope>NUCLEOTIDE SEQUENCE [LARGE SCALE GENOMIC DNA]</scope>
</reference>
<dbReference type="AlphaFoldDB" id="A0A0G4IVT4"/>
<comment type="similarity">
    <text evidence="1">Belongs to the CFAP298 family.</text>
</comment>
<organism evidence="3 5">
    <name type="scientific">Plasmodiophora brassicae</name>
    <name type="common">Clubroot disease agent</name>
    <dbReference type="NCBI Taxonomy" id="37360"/>
    <lineage>
        <taxon>Eukaryota</taxon>
        <taxon>Sar</taxon>
        <taxon>Rhizaria</taxon>
        <taxon>Endomyxa</taxon>
        <taxon>Phytomyxea</taxon>
        <taxon>Plasmodiophorida</taxon>
        <taxon>Plasmodiophoridae</taxon>
        <taxon>Plasmodiophora</taxon>
    </lineage>
</organism>
<proteinExistence type="inferred from homology"/>
<evidence type="ECO:0000256" key="2">
    <source>
        <dbReference type="SAM" id="MobiDB-lite"/>
    </source>
</evidence>
<evidence type="ECO:0000256" key="1">
    <source>
        <dbReference type="ARBA" id="ARBA00009619"/>
    </source>
</evidence>
<gene>
    <name evidence="3" type="ORF">PBRA_001258</name>
    <name evidence="4" type="ORF">PLBR_LOCUS4581</name>
</gene>